<dbReference type="EMBL" id="CP035945">
    <property type="protein sequence ID" value="QBE94664.1"/>
    <property type="molecule type" value="Genomic_DNA"/>
</dbReference>
<evidence type="ECO:0000259" key="3">
    <source>
        <dbReference type="Pfam" id="PF13005"/>
    </source>
</evidence>
<dbReference type="Pfam" id="PF03050">
    <property type="entry name" value="DDE_Tnp_IS66"/>
    <property type="match status" value="1"/>
</dbReference>
<dbReference type="InterPro" id="IPR004291">
    <property type="entry name" value="Transposase_IS66_central"/>
</dbReference>
<dbReference type="InterPro" id="IPR052344">
    <property type="entry name" value="Transposase-related"/>
</dbReference>
<organism evidence="6 7">
    <name type="scientific">Blautia producta</name>
    <dbReference type="NCBI Taxonomy" id="33035"/>
    <lineage>
        <taxon>Bacteria</taxon>
        <taxon>Bacillati</taxon>
        <taxon>Bacillota</taxon>
        <taxon>Clostridia</taxon>
        <taxon>Lachnospirales</taxon>
        <taxon>Lachnospiraceae</taxon>
        <taxon>Blautia</taxon>
    </lineage>
</organism>
<feature type="coiled-coil region" evidence="1">
    <location>
        <begin position="15"/>
        <end position="49"/>
    </location>
</feature>
<dbReference type="Proteomes" id="UP000289794">
    <property type="component" value="Chromosome"/>
</dbReference>
<dbReference type="Pfam" id="PF13007">
    <property type="entry name" value="LZ_Tnp_IS66"/>
    <property type="match status" value="1"/>
</dbReference>
<dbReference type="Pfam" id="PF13005">
    <property type="entry name" value="zf-IS66"/>
    <property type="match status" value="1"/>
</dbReference>
<reference evidence="6 7" key="1">
    <citation type="submission" date="2019-01" db="EMBL/GenBank/DDBJ databases">
        <title>PMF-metabolizing Aryl O-demethylase.</title>
        <authorList>
            <person name="Kim M."/>
        </authorList>
    </citation>
    <scope>NUCLEOTIDE SEQUENCE [LARGE SCALE GENOMIC DNA]</scope>
    <source>
        <strain evidence="6 7">PMF1</strain>
    </source>
</reference>
<evidence type="ECO:0000259" key="4">
    <source>
        <dbReference type="Pfam" id="PF13007"/>
    </source>
</evidence>
<accession>A0A4P6LRB2</accession>
<dbReference type="InterPro" id="IPR024463">
    <property type="entry name" value="Transposase_TnpC_homeodom"/>
</dbReference>
<feature type="domain" description="Transposase IS66 zinc-finger binding" evidence="3">
    <location>
        <begin position="125"/>
        <end position="168"/>
    </location>
</feature>
<evidence type="ECO:0000313" key="6">
    <source>
        <dbReference type="EMBL" id="QBE94664.1"/>
    </source>
</evidence>
<dbReference type="Pfam" id="PF13817">
    <property type="entry name" value="DDE_Tnp_IS66_C"/>
    <property type="match status" value="1"/>
</dbReference>
<feature type="domain" description="Transposase TnpC homeodomain" evidence="4">
    <location>
        <begin position="39"/>
        <end position="115"/>
    </location>
</feature>
<dbReference type="PANTHER" id="PTHR33678">
    <property type="entry name" value="BLL1576 PROTEIN"/>
    <property type="match status" value="1"/>
</dbReference>
<proteinExistence type="predicted"/>
<dbReference type="KEGG" id="bpro:PMF13cell1_00157"/>
<dbReference type="InterPro" id="IPR039552">
    <property type="entry name" value="IS66_C"/>
</dbReference>
<dbReference type="NCBIfam" id="NF033517">
    <property type="entry name" value="transpos_IS66"/>
    <property type="match status" value="1"/>
</dbReference>
<name>A0A4P6LRB2_9FIRM</name>
<feature type="domain" description="Transposase IS66 central" evidence="2">
    <location>
        <begin position="188"/>
        <end position="470"/>
    </location>
</feature>
<evidence type="ECO:0000256" key="1">
    <source>
        <dbReference type="SAM" id="Coils"/>
    </source>
</evidence>
<dbReference type="PANTHER" id="PTHR33678:SF1">
    <property type="entry name" value="BLL1576 PROTEIN"/>
    <property type="match status" value="1"/>
</dbReference>
<keyword evidence="1" id="KW-0175">Coiled coil</keyword>
<dbReference type="AlphaFoldDB" id="A0A4P6LRB2"/>
<dbReference type="InterPro" id="IPR024474">
    <property type="entry name" value="Znf_dom_IS66"/>
</dbReference>
<evidence type="ECO:0008006" key="8">
    <source>
        <dbReference type="Google" id="ProtNLM"/>
    </source>
</evidence>
<evidence type="ECO:0000259" key="5">
    <source>
        <dbReference type="Pfam" id="PF13817"/>
    </source>
</evidence>
<evidence type="ECO:0000259" key="2">
    <source>
        <dbReference type="Pfam" id="PF03050"/>
    </source>
</evidence>
<evidence type="ECO:0000313" key="7">
    <source>
        <dbReference type="Proteomes" id="UP000289794"/>
    </source>
</evidence>
<protein>
    <recommendedName>
        <fullName evidence="8">IS66 family transposase</fullName>
    </recommendedName>
</protein>
<sequence>MGKKSSSSQAGTTAFSQLQAENEALKKEVAELQRKLERMNELLLNAQRARFGQSSEKCSYVMQGGQQLGLFNEAEAEQDYKAPELTEETVAVAAHNRKPKRTVAELTANLPVEEILITLPESDLVCDKCGGKLVMIGKKFESQRIQVIPRQCKLLKYYSCTYACKSCEEKTGFGNIVATVTPPPLLKHSLASASSVADVMTRKYVDGLPLARQEKIWAREGLELSRATMANWVIQTAQSWLKPLYRSLKKQLLSCSVIHADETVVQVLKEDGKPAASESRMWVYASNDRSGRPIRYFEYQPSRSGKHAAAFLKGFTGCLVTDGYAGYNQVEGVVRCGCWAHMRRKWREAMPKGATKENSKAAIGYDYCNKLFAAEKKYVGLSGAERKTARQVGVEPLLEAYWWWVETLEPVSGSKLAEAVAYARNQKPYLSAFLDHGEVDISNNFAENAIRPFTLGRKNWLFCDTPKGADSSAIVYTLVETAKANGLEPYTYLLQVLTELPYLGKNPSQEKLNAFLPWSATMRTVCAAKKPPATNGDL</sequence>
<gene>
    <name evidence="6" type="ORF">PMF13cell1_00157</name>
</gene>
<dbReference type="RefSeq" id="WP_243097544.1">
    <property type="nucleotide sequence ID" value="NZ_CP035945.1"/>
</dbReference>
<feature type="domain" description="Transposase IS66 C-terminal" evidence="5">
    <location>
        <begin position="477"/>
        <end position="518"/>
    </location>
</feature>